<dbReference type="InterPro" id="IPR002575">
    <property type="entry name" value="Aminoglycoside_PTrfase"/>
</dbReference>
<evidence type="ECO:0000313" key="3">
    <source>
        <dbReference type="Proteomes" id="UP001595699"/>
    </source>
</evidence>
<accession>A0ABV7Y4U1</accession>
<evidence type="ECO:0000313" key="2">
    <source>
        <dbReference type="EMBL" id="MFC3760048.1"/>
    </source>
</evidence>
<evidence type="ECO:0000259" key="1">
    <source>
        <dbReference type="Pfam" id="PF01636"/>
    </source>
</evidence>
<comment type="caution">
    <text evidence="2">The sequence shown here is derived from an EMBL/GenBank/DDBJ whole genome shotgun (WGS) entry which is preliminary data.</text>
</comment>
<keyword evidence="2" id="KW-0808">Transferase</keyword>
<dbReference type="EC" id="2.7.1.-" evidence="2"/>
<sequence>MEHRIVHALVSVDGQYVGTAPPFEDAIPWWGEVADLTAHLDALLGVPTAVLRVAPTAGQSQPGGHVRYHVEAYGTPRAGVLDPTPPSDWAEIVRPQPLRANWAEIGGPRRMVEWAGGIVPLAGKPVQVKTWNLSCLLRLPISDGLAWAKATSAFASADGDIIRHVRACDPSLAPEPIAVDLERRWSLLAHAPGEDCWEPDDATVELVLRRWVSVQGVLAHQVGSIDAPATPSNGFPAALDELVERVAADLTPADREGVAALTARLPSLLSQLDSAGLPHTVVHGDFHPGNWRSDGLHRKIVDWADAYLGHPAADIDRLVGRVPPEQGALAEKIWADAWRATAPGSDPAAAIAPMAVLSKLVRGVLYQRFLDNIEPDERIYHEGDPLAMIREAVEAI</sequence>
<dbReference type="InterPro" id="IPR011009">
    <property type="entry name" value="Kinase-like_dom_sf"/>
</dbReference>
<gene>
    <name evidence="2" type="ORF">ACFOUW_04310</name>
</gene>
<dbReference type="EMBL" id="JBHRZH010000004">
    <property type="protein sequence ID" value="MFC3760048.1"/>
    <property type="molecule type" value="Genomic_DNA"/>
</dbReference>
<dbReference type="Proteomes" id="UP001595699">
    <property type="component" value="Unassembled WGS sequence"/>
</dbReference>
<dbReference type="RefSeq" id="WP_205120126.1">
    <property type="nucleotide sequence ID" value="NZ_JAFBCM010000001.1"/>
</dbReference>
<proteinExistence type="predicted"/>
<reference evidence="3" key="1">
    <citation type="journal article" date="2019" name="Int. J. Syst. Evol. Microbiol.">
        <title>The Global Catalogue of Microorganisms (GCM) 10K type strain sequencing project: providing services to taxonomists for standard genome sequencing and annotation.</title>
        <authorList>
            <consortium name="The Broad Institute Genomics Platform"/>
            <consortium name="The Broad Institute Genome Sequencing Center for Infectious Disease"/>
            <person name="Wu L."/>
            <person name="Ma J."/>
        </authorList>
    </citation>
    <scope>NUCLEOTIDE SEQUENCE [LARGE SCALE GENOMIC DNA]</scope>
    <source>
        <strain evidence="3">CGMCC 4.7241</strain>
    </source>
</reference>
<protein>
    <submittedName>
        <fullName evidence="2">Aminoglycoside phosphotransferase family protein</fullName>
        <ecNumber evidence="2">2.7.1.-</ecNumber>
    </submittedName>
</protein>
<dbReference type="SUPFAM" id="SSF56112">
    <property type="entry name" value="Protein kinase-like (PK-like)"/>
    <property type="match status" value="1"/>
</dbReference>
<organism evidence="2 3">
    <name type="scientific">Tenggerimyces flavus</name>
    <dbReference type="NCBI Taxonomy" id="1708749"/>
    <lineage>
        <taxon>Bacteria</taxon>
        <taxon>Bacillati</taxon>
        <taxon>Actinomycetota</taxon>
        <taxon>Actinomycetes</taxon>
        <taxon>Propionibacteriales</taxon>
        <taxon>Nocardioidaceae</taxon>
        <taxon>Tenggerimyces</taxon>
    </lineage>
</organism>
<feature type="domain" description="Aminoglycoside phosphotransferase" evidence="1">
    <location>
        <begin position="158"/>
        <end position="339"/>
    </location>
</feature>
<dbReference type="Gene3D" id="3.90.1200.10">
    <property type="match status" value="1"/>
</dbReference>
<dbReference type="Pfam" id="PF01636">
    <property type="entry name" value="APH"/>
    <property type="match status" value="1"/>
</dbReference>
<name>A0ABV7Y4U1_9ACTN</name>
<dbReference type="GO" id="GO:0016740">
    <property type="term" value="F:transferase activity"/>
    <property type="evidence" value="ECO:0007669"/>
    <property type="project" value="UniProtKB-KW"/>
</dbReference>
<keyword evidence="3" id="KW-1185">Reference proteome</keyword>